<evidence type="ECO:0000313" key="2">
    <source>
        <dbReference type="Proteomes" id="UP000054248"/>
    </source>
</evidence>
<sequence length="114" mass="13563">MSFEVLRSYLSHLRSLDRTEFAYPDDVEVLRLFCPLIWKLLFDEVFGSPSREYREQGRAVHQAFNAFLVGVDEVSSQIQNNSKRYRDPEQCWFHWQEEPFSIKTTYNIPGVLLK</sequence>
<gene>
    <name evidence="1" type="ORF">M407DRAFT_124980</name>
</gene>
<evidence type="ECO:0000313" key="1">
    <source>
        <dbReference type="EMBL" id="KIO21627.1"/>
    </source>
</evidence>
<dbReference type="Proteomes" id="UP000054248">
    <property type="component" value="Unassembled WGS sequence"/>
</dbReference>
<organism evidence="1 2">
    <name type="scientific">Tulasnella calospora MUT 4182</name>
    <dbReference type="NCBI Taxonomy" id="1051891"/>
    <lineage>
        <taxon>Eukaryota</taxon>
        <taxon>Fungi</taxon>
        <taxon>Dikarya</taxon>
        <taxon>Basidiomycota</taxon>
        <taxon>Agaricomycotina</taxon>
        <taxon>Agaricomycetes</taxon>
        <taxon>Cantharellales</taxon>
        <taxon>Tulasnellaceae</taxon>
        <taxon>Tulasnella</taxon>
    </lineage>
</organism>
<keyword evidence="2" id="KW-1185">Reference proteome</keyword>
<reference evidence="1 2" key="1">
    <citation type="submission" date="2014-04" db="EMBL/GenBank/DDBJ databases">
        <authorList>
            <consortium name="DOE Joint Genome Institute"/>
            <person name="Kuo A."/>
            <person name="Girlanda M."/>
            <person name="Perotto S."/>
            <person name="Kohler A."/>
            <person name="Nagy L.G."/>
            <person name="Floudas D."/>
            <person name="Copeland A."/>
            <person name="Barry K.W."/>
            <person name="Cichocki N."/>
            <person name="Veneault-Fourrey C."/>
            <person name="LaButti K."/>
            <person name="Lindquist E.A."/>
            <person name="Lipzen A."/>
            <person name="Lundell T."/>
            <person name="Morin E."/>
            <person name="Murat C."/>
            <person name="Sun H."/>
            <person name="Tunlid A."/>
            <person name="Henrissat B."/>
            <person name="Grigoriev I.V."/>
            <person name="Hibbett D.S."/>
            <person name="Martin F."/>
            <person name="Nordberg H.P."/>
            <person name="Cantor M.N."/>
            <person name="Hua S.X."/>
        </authorList>
    </citation>
    <scope>NUCLEOTIDE SEQUENCE [LARGE SCALE GENOMIC DNA]</scope>
    <source>
        <strain evidence="1 2">MUT 4182</strain>
    </source>
</reference>
<proteinExistence type="predicted"/>
<dbReference type="OrthoDB" id="10442946at2759"/>
<reference evidence="2" key="2">
    <citation type="submission" date="2015-01" db="EMBL/GenBank/DDBJ databases">
        <title>Evolutionary Origins and Diversification of the Mycorrhizal Mutualists.</title>
        <authorList>
            <consortium name="DOE Joint Genome Institute"/>
            <consortium name="Mycorrhizal Genomics Consortium"/>
            <person name="Kohler A."/>
            <person name="Kuo A."/>
            <person name="Nagy L.G."/>
            <person name="Floudas D."/>
            <person name="Copeland A."/>
            <person name="Barry K.W."/>
            <person name="Cichocki N."/>
            <person name="Veneault-Fourrey C."/>
            <person name="LaButti K."/>
            <person name="Lindquist E.A."/>
            <person name="Lipzen A."/>
            <person name="Lundell T."/>
            <person name="Morin E."/>
            <person name="Murat C."/>
            <person name="Riley R."/>
            <person name="Ohm R."/>
            <person name="Sun H."/>
            <person name="Tunlid A."/>
            <person name="Henrissat B."/>
            <person name="Grigoriev I.V."/>
            <person name="Hibbett D.S."/>
            <person name="Martin F."/>
        </authorList>
    </citation>
    <scope>NUCLEOTIDE SEQUENCE [LARGE SCALE GENOMIC DNA]</scope>
    <source>
        <strain evidence="2">MUT 4182</strain>
    </source>
</reference>
<protein>
    <submittedName>
        <fullName evidence="1">Uncharacterized protein</fullName>
    </submittedName>
</protein>
<accession>A0A0C3LJP4</accession>
<dbReference type="EMBL" id="KN823132">
    <property type="protein sequence ID" value="KIO21627.1"/>
    <property type="molecule type" value="Genomic_DNA"/>
</dbReference>
<name>A0A0C3LJP4_9AGAM</name>
<dbReference type="AlphaFoldDB" id="A0A0C3LJP4"/>
<dbReference type="HOGENOM" id="CLU_2122872_0_0_1"/>